<comment type="caution">
    <text evidence="1">The sequence shown here is derived from an EMBL/GenBank/DDBJ whole genome shotgun (WGS) entry which is preliminary data.</text>
</comment>
<evidence type="ECO:0000313" key="2">
    <source>
        <dbReference type="Proteomes" id="UP001239994"/>
    </source>
</evidence>
<evidence type="ECO:0000313" key="1">
    <source>
        <dbReference type="EMBL" id="KAK1796947.1"/>
    </source>
</evidence>
<dbReference type="EMBL" id="JAROKS010000014">
    <property type="protein sequence ID" value="KAK1796947.1"/>
    <property type="molecule type" value="Genomic_DNA"/>
</dbReference>
<proteinExistence type="predicted"/>
<sequence length="68" mass="7566">RLVFLSCGGPVLALALTRKNAVQHWGNVFSPKILEAAKEKSRDRIKAAGFIISQVKETPYKRNGRESL</sequence>
<reference evidence="1" key="1">
    <citation type="submission" date="2023-03" db="EMBL/GenBank/DDBJ databases">
        <title>Electrophorus voltai genome.</title>
        <authorList>
            <person name="Bian C."/>
        </authorList>
    </citation>
    <scope>NUCLEOTIDE SEQUENCE</scope>
    <source>
        <strain evidence="1">CB-2022</strain>
        <tissue evidence="1">Muscle</tissue>
    </source>
</reference>
<keyword evidence="2" id="KW-1185">Reference proteome</keyword>
<name>A0AAD8ZCP7_9TELE</name>
<accession>A0AAD8ZCP7</accession>
<gene>
    <name evidence="1" type="ORF">P4O66_008263</name>
</gene>
<protein>
    <submittedName>
        <fullName evidence="1">Uncharacterized protein</fullName>
    </submittedName>
</protein>
<organism evidence="1 2">
    <name type="scientific">Electrophorus voltai</name>
    <dbReference type="NCBI Taxonomy" id="2609070"/>
    <lineage>
        <taxon>Eukaryota</taxon>
        <taxon>Metazoa</taxon>
        <taxon>Chordata</taxon>
        <taxon>Craniata</taxon>
        <taxon>Vertebrata</taxon>
        <taxon>Euteleostomi</taxon>
        <taxon>Actinopterygii</taxon>
        <taxon>Neopterygii</taxon>
        <taxon>Teleostei</taxon>
        <taxon>Ostariophysi</taxon>
        <taxon>Gymnotiformes</taxon>
        <taxon>Gymnotoidei</taxon>
        <taxon>Gymnotidae</taxon>
        <taxon>Electrophorus</taxon>
    </lineage>
</organism>
<dbReference type="AlphaFoldDB" id="A0AAD8ZCP7"/>
<feature type="non-terminal residue" evidence="1">
    <location>
        <position position="1"/>
    </location>
</feature>
<dbReference type="Proteomes" id="UP001239994">
    <property type="component" value="Unassembled WGS sequence"/>
</dbReference>